<feature type="domain" description="VWFA" evidence="1">
    <location>
        <begin position="300"/>
        <end position="502"/>
    </location>
</feature>
<dbReference type="GO" id="GO:0005886">
    <property type="term" value="C:plasma membrane"/>
    <property type="evidence" value="ECO:0007669"/>
    <property type="project" value="TreeGrafter"/>
</dbReference>
<dbReference type="GO" id="GO:0071277">
    <property type="term" value="P:cellular response to calcium ion"/>
    <property type="evidence" value="ECO:0007669"/>
    <property type="project" value="TreeGrafter"/>
</dbReference>
<dbReference type="SUPFAM" id="SSF53300">
    <property type="entry name" value="vWA-like"/>
    <property type="match status" value="1"/>
</dbReference>
<dbReference type="PROSITE" id="PS50234">
    <property type="entry name" value="VWFA"/>
    <property type="match status" value="1"/>
</dbReference>
<dbReference type="InterPro" id="IPR036465">
    <property type="entry name" value="vWFA_dom_sf"/>
</dbReference>
<name>A0A4Y7J3L7_PAPSO</name>
<evidence type="ECO:0000313" key="2">
    <source>
        <dbReference type="EMBL" id="RZC55407.1"/>
    </source>
</evidence>
<dbReference type="AlphaFoldDB" id="A0A4Y7J3L7"/>
<keyword evidence="3" id="KW-1185">Reference proteome</keyword>
<dbReference type="InterPro" id="IPR045052">
    <property type="entry name" value="Copine"/>
</dbReference>
<organism evidence="2 3">
    <name type="scientific">Papaver somniferum</name>
    <name type="common">Opium poppy</name>
    <dbReference type="NCBI Taxonomy" id="3469"/>
    <lineage>
        <taxon>Eukaryota</taxon>
        <taxon>Viridiplantae</taxon>
        <taxon>Streptophyta</taxon>
        <taxon>Embryophyta</taxon>
        <taxon>Tracheophyta</taxon>
        <taxon>Spermatophyta</taxon>
        <taxon>Magnoliopsida</taxon>
        <taxon>Ranunculales</taxon>
        <taxon>Papaveraceae</taxon>
        <taxon>Papaveroideae</taxon>
        <taxon>Papaver</taxon>
    </lineage>
</organism>
<accession>A0A4Y7J3L7</accession>
<evidence type="ECO:0000259" key="1">
    <source>
        <dbReference type="PROSITE" id="PS50234"/>
    </source>
</evidence>
<dbReference type="Pfam" id="PF07002">
    <property type="entry name" value="Copine"/>
    <property type="match status" value="1"/>
</dbReference>
<protein>
    <recommendedName>
        <fullName evidence="1">VWFA domain-containing protein</fullName>
    </recommendedName>
</protein>
<dbReference type="SMART" id="SM00327">
    <property type="entry name" value="VWA"/>
    <property type="match status" value="1"/>
</dbReference>
<sequence>MGGRSSSLSNRGSNQVAAASIHHSAYDYIMSNGSHQKATNIQFILSAKGLRKQLSQNSDGNLKEIGRTEVIRNSCNPNWIGNVFTYHQYYFRQPQLVFCVYEVGSKDAGLPANVYCHPSLFHFRKISTGEFFTNVGNLQQLKLDEQNIIGEASRCLSVIIKECDADLKFPLIQRNAQGDEKSRGDLILCVEETVAAKQSVKMVFRCSKLVNKDLIIPKRDTHLVIESFASSSSGSHALIGKIETTVGDLEKLHNEKRGMNFLKLSSRNQPKELESQIFVETYTEETLYTFSDYVESLKLEFIVAVDFTTSNGNSDPSHQLNAYQQAISKVGEAIKPFDFDKRFSAWGFGGKPTGGVVSHCFNLNESPGETEVDGVDGILSAYSHALQRITLGDHAAFGEVITKAAEHASNSMPDTHSVLVIITAGILADIQETIDALVGASACPLSIVIVGVGEADFKDMQILDADNGGRLISSTGIEVEHDIVQFVPWCDLQDGHCILEELFAELPEQVLTYMRSKGIKPPLHQLANNIVSARIRKQNLLMRGFNKISQPSSFVRPMVMRLAGAATTIAPYFRWLLPKRRRFSSLT</sequence>
<dbReference type="PANTHER" id="PTHR10857">
    <property type="entry name" value="COPINE"/>
    <property type="match status" value="1"/>
</dbReference>
<gene>
    <name evidence="2" type="ORF">C5167_014266</name>
</gene>
<dbReference type="InterPro" id="IPR002035">
    <property type="entry name" value="VWF_A"/>
</dbReference>
<reference evidence="2 3" key="1">
    <citation type="journal article" date="2018" name="Science">
        <title>The opium poppy genome and morphinan production.</title>
        <authorList>
            <person name="Guo L."/>
            <person name="Winzer T."/>
            <person name="Yang X."/>
            <person name="Li Y."/>
            <person name="Ning Z."/>
            <person name="He Z."/>
            <person name="Teodor R."/>
            <person name="Lu Y."/>
            <person name="Bowser T.A."/>
            <person name="Graham I.A."/>
            <person name="Ye K."/>
        </authorList>
    </citation>
    <scope>NUCLEOTIDE SEQUENCE [LARGE SCALE GENOMIC DNA]</scope>
    <source>
        <strain evidence="3">cv. HN1</strain>
        <tissue evidence="2">Leaves</tissue>
    </source>
</reference>
<dbReference type="PANTHER" id="PTHR10857:SF120">
    <property type="entry name" value="PROTEIN BONZAI 3"/>
    <property type="match status" value="1"/>
</dbReference>
<dbReference type="Gramene" id="RZC55407">
    <property type="protein sequence ID" value="RZC55407"/>
    <property type="gene ID" value="C5167_014266"/>
</dbReference>
<dbReference type="InterPro" id="IPR035892">
    <property type="entry name" value="C2_domain_sf"/>
</dbReference>
<dbReference type="Proteomes" id="UP000316621">
    <property type="component" value="Chromosome 3"/>
</dbReference>
<dbReference type="GO" id="GO:0005544">
    <property type="term" value="F:calcium-dependent phospholipid binding"/>
    <property type="evidence" value="ECO:0007669"/>
    <property type="project" value="InterPro"/>
</dbReference>
<proteinExistence type="predicted"/>
<evidence type="ECO:0000313" key="3">
    <source>
        <dbReference type="Proteomes" id="UP000316621"/>
    </source>
</evidence>
<dbReference type="SUPFAM" id="SSF49562">
    <property type="entry name" value="C2 domain (Calcium/lipid-binding domain, CaLB)"/>
    <property type="match status" value="1"/>
</dbReference>
<dbReference type="EMBL" id="CM010717">
    <property type="protein sequence ID" value="RZC55407.1"/>
    <property type="molecule type" value="Genomic_DNA"/>
</dbReference>
<dbReference type="InterPro" id="IPR010734">
    <property type="entry name" value="Copine_C"/>
</dbReference>